<dbReference type="GO" id="GO:0003676">
    <property type="term" value="F:nucleic acid binding"/>
    <property type="evidence" value="ECO:0007669"/>
    <property type="project" value="InterPro"/>
</dbReference>
<feature type="non-terminal residue" evidence="2">
    <location>
        <position position="49"/>
    </location>
</feature>
<name>A0A392UXK2_9FABA</name>
<dbReference type="Pfam" id="PF13456">
    <property type="entry name" value="RVT_3"/>
    <property type="match status" value="1"/>
</dbReference>
<evidence type="ECO:0000259" key="1">
    <source>
        <dbReference type="Pfam" id="PF13456"/>
    </source>
</evidence>
<organism evidence="2 3">
    <name type="scientific">Trifolium medium</name>
    <dbReference type="NCBI Taxonomy" id="97028"/>
    <lineage>
        <taxon>Eukaryota</taxon>
        <taxon>Viridiplantae</taxon>
        <taxon>Streptophyta</taxon>
        <taxon>Embryophyta</taxon>
        <taxon>Tracheophyta</taxon>
        <taxon>Spermatophyta</taxon>
        <taxon>Magnoliopsida</taxon>
        <taxon>eudicotyledons</taxon>
        <taxon>Gunneridae</taxon>
        <taxon>Pentapetalae</taxon>
        <taxon>rosids</taxon>
        <taxon>fabids</taxon>
        <taxon>Fabales</taxon>
        <taxon>Fabaceae</taxon>
        <taxon>Papilionoideae</taxon>
        <taxon>50 kb inversion clade</taxon>
        <taxon>NPAAA clade</taxon>
        <taxon>Hologalegina</taxon>
        <taxon>IRL clade</taxon>
        <taxon>Trifolieae</taxon>
        <taxon>Trifolium</taxon>
    </lineage>
</organism>
<feature type="domain" description="RNase H type-1" evidence="1">
    <location>
        <begin position="2"/>
        <end position="46"/>
    </location>
</feature>
<sequence length="49" mass="5641">MVAELWGAWEGLKSAWKKGYRRVELQIDALAMVKALKKEVTVHTQGWNL</sequence>
<dbReference type="AlphaFoldDB" id="A0A392UXK2"/>
<dbReference type="InterPro" id="IPR002156">
    <property type="entry name" value="RNaseH_domain"/>
</dbReference>
<protein>
    <recommendedName>
        <fullName evidence="1">RNase H type-1 domain-containing protein</fullName>
    </recommendedName>
</protein>
<accession>A0A392UXK2</accession>
<reference evidence="2 3" key="1">
    <citation type="journal article" date="2018" name="Front. Plant Sci.">
        <title>Red Clover (Trifolium pratense) and Zigzag Clover (T. medium) - A Picture of Genomic Similarities and Differences.</title>
        <authorList>
            <person name="Dluhosova J."/>
            <person name="Istvanek J."/>
            <person name="Nedelnik J."/>
            <person name="Repkova J."/>
        </authorList>
    </citation>
    <scope>NUCLEOTIDE SEQUENCE [LARGE SCALE GENOMIC DNA]</scope>
    <source>
        <strain evidence="3">cv. 10/8</strain>
        <tissue evidence="2">Leaf</tissue>
    </source>
</reference>
<dbReference type="EMBL" id="LXQA010982703">
    <property type="protein sequence ID" value="MCI79852.1"/>
    <property type="molecule type" value="Genomic_DNA"/>
</dbReference>
<dbReference type="GO" id="GO:0004523">
    <property type="term" value="F:RNA-DNA hybrid ribonuclease activity"/>
    <property type="evidence" value="ECO:0007669"/>
    <property type="project" value="InterPro"/>
</dbReference>
<keyword evidence="3" id="KW-1185">Reference proteome</keyword>
<proteinExistence type="predicted"/>
<comment type="caution">
    <text evidence="2">The sequence shown here is derived from an EMBL/GenBank/DDBJ whole genome shotgun (WGS) entry which is preliminary data.</text>
</comment>
<evidence type="ECO:0000313" key="3">
    <source>
        <dbReference type="Proteomes" id="UP000265520"/>
    </source>
</evidence>
<dbReference type="Proteomes" id="UP000265520">
    <property type="component" value="Unassembled WGS sequence"/>
</dbReference>
<evidence type="ECO:0000313" key="2">
    <source>
        <dbReference type="EMBL" id="MCI79852.1"/>
    </source>
</evidence>